<dbReference type="Proteomes" id="UP000198815">
    <property type="component" value="Unassembled WGS sequence"/>
</dbReference>
<dbReference type="RefSeq" id="WP_091970130.1">
    <property type="nucleotide sequence ID" value="NZ_FOGZ01000017.1"/>
</dbReference>
<protein>
    <submittedName>
        <fullName evidence="2">Putative tRNA adenosine deaminase-associated protein</fullName>
    </submittedName>
</protein>
<name>A0A1H9SYS7_9ACTN</name>
<sequence length="220" mass="24135">MSDVDKTRDSDGAEDVESLESLGHENDFDSGVVADDYDDLDDDVPDDDDSDDDLDDDDEEYEDASPEEIDFVVAMYREDGMPTVTELPEACANDLEELIAQLRRVPGDVGALGAVSINGEFFVLCRVRGPQVQVLLSDVVASNDWPIARDAVDFLNVDVPDPDDEPEPVGDLDILVDQGVSEFEMESLAGDLEEDSDELVRRVAHDMRFGTVFDKAIAGQ</sequence>
<dbReference type="OrthoDB" id="5189541at2"/>
<proteinExistence type="predicted"/>
<dbReference type="EMBL" id="FOGZ01000017">
    <property type="protein sequence ID" value="SER89987.1"/>
    <property type="molecule type" value="Genomic_DNA"/>
</dbReference>
<evidence type="ECO:0000313" key="3">
    <source>
        <dbReference type="Proteomes" id="UP000198815"/>
    </source>
</evidence>
<accession>A0A1H9SYS7</accession>
<dbReference type="STRING" id="64702.SAMN05443377_11720"/>
<feature type="compositionally biased region" description="Acidic residues" evidence="1">
    <location>
        <begin position="35"/>
        <end position="65"/>
    </location>
</feature>
<evidence type="ECO:0000256" key="1">
    <source>
        <dbReference type="SAM" id="MobiDB-lite"/>
    </source>
</evidence>
<dbReference type="InterPro" id="IPR023869">
    <property type="entry name" value="tRNA_Adeno_NH3ase_assoc_put"/>
</dbReference>
<gene>
    <name evidence="2" type="ORF">SAMN05443377_11720</name>
</gene>
<dbReference type="NCBIfam" id="TIGR03941">
    <property type="entry name" value="tRNA_deam_assoc"/>
    <property type="match status" value="1"/>
</dbReference>
<keyword evidence="3" id="KW-1185">Reference proteome</keyword>
<feature type="compositionally biased region" description="Basic and acidic residues" evidence="1">
    <location>
        <begin position="1"/>
        <end position="11"/>
    </location>
</feature>
<organism evidence="2 3">
    <name type="scientific">Propionibacterium cyclohexanicum</name>
    <dbReference type="NCBI Taxonomy" id="64702"/>
    <lineage>
        <taxon>Bacteria</taxon>
        <taxon>Bacillati</taxon>
        <taxon>Actinomycetota</taxon>
        <taxon>Actinomycetes</taxon>
        <taxon>Propionibacteriales</taxon>
        <taxon>Propionibacteriaceae</taxon>
        <taxon>Propionibacterium</taxon>
    </lineage>
</organism>
<reference evidence="2 3" key="1">
    <citation type="submission" date="2016-10" db="EMBL/GenBank/DDBJ databases">
        <authorList>
            <person name="de Groot N.N."/>
        </authorList>
    </citation>
    <scope>NUCLEOTIDE SEQUENCE [LARGE SCALE GENOMIC DNA]</scope>
    <source>
        <strain evidence="2 3">DSM 16859</strain>
    </source>
</reference>
<dbReference type="AlphaFoldDB" id="A0A1H9SYS7"/>
<feature type="region of interest" description="Disordered" evidence="1">
    <location>
        <begin position="1"/>
        <end position="65"/>
    </location>
</feature>
<evidence type="ECO:0000313" key="2">
    <source>
        <dbReference type="EMBL" id="SER89987.1"/>
    </source>
</evidence>